<name>A0A7K3MBY4_9ACTN</name>
<keyword evidence="1" id="KW-1133">Transmembrane helix</keyword>
<dbReference type="AlphaFoldDB" id="A0A7K3MBY4"/>
<dbReference type="EMBL" id="WLZY01000012">
    <property type="protein sequence ID" value="NDL60537.1"/>
    <property type="molecule type" value="Genomic_DNA"/>
</dbReference>
<reference evidence="2 3" key="1">
    <citation type="submission" date="2019-11" db="EMBL/GenBank/DDBJ databases">
        <authorList>
            <person name="Li X.-J."/>
            <person name="Feng X.-M."/>
        </authorList>
    </citation>
    <scope>NUCLEOTIDE SEQUENCE [LARGE SCALE GENOMIC DNA]</scope>
    <source>
        <strain evidence="2 3">XMNu-373</strain>
    </source>
</reference>
<keyword evidence="1" id="KW-0472">Membrane</keyword>
<evidence type="ECO:0000256" key="1">
    <source>
        <dbReference type="SAM" id="Phobius"/>
    </source>
</evidence>
<comment type="caution">
    <text evidence="2">The sequence shown here is derived from an EMBL/GenBank/DDBJ whole genome shotgun (WGS) entry which is preliminary data.</text>
</comment>
<keyword evidence="3" id="KW-1185">Reference proteome</keyword>
<gene>
    <name evidence="2" type="ORF">F7O44_26000</name>
</gene>
<feature type="transmembrane region" description="Helical" evidence="1">
    <location>
        <begin position="40"/>
        <end position="61"/>
    </location>
</feature>
<keyword evidence="1" id="KW-0812">Transmembrane</keyword>
<sequence length="417" mass="42163">MTDELKRRLQEIATAAGNAAGDGDVIGVRAKVRKGRRRRMVAATGVGVMVAAVSVGVVVMFDGSPTPSVAAGSWEACGQDVETAAAATFGDATVFTDDGPATLRLDPLRSAGSARADVAAEMTYAASGVDRFAVVNVDGAPMVLWVVDGDGRVVGTGRAAGTYPDDLAVTPGESTWMDVGFEVRSCGDVAGTARGDVLPPGDYDVVGAAGIAPAPAGQPEQPERAAAVVLAWSVFTVGEDDGGPVVDSQCGAAWPRDAVASTSGEELGIRLDGPADLGEVAPQDPVDSDPPGAAFTVTATNTSGVELEGWTGHPWVVVVRDGIVVGTTGGTDDMGLEATMAAGASIDYDAWVPLHDCTTVGVGQHANTSGGEPLAPGTYELYAVMGFFFTTPAGDDGPGQDRTDVTAIGGPWTVTVP</sequence>
<organism evidence="2 3">
    <name type="scientific">Phytoactinopolyspora mesophila</name>
    <dbReference type="NCBI Taxonomy" id="2650750"/>
    <lineage>
        <taxon>Bacteria</taxon>
        <taxon>Bacillati</taxon>
        <taxon>Actinomycetota</taxon>
        <taxon>Actinomycetes</taxon>
        <taxon>Jiangellales</taxon>
        <taxon>Jiangellaceae</taxon>
        <taxon>Phytoactinopolyspora</taxon>
    </lineage>
</organism>
<protein>
    <submittedName>
        <fullName evidence="2">Uncharacterized protein</fullName>
    </submittedName>
</protein>
<proteinExistence type="predicted"/>
<evidence type="ECO:0000313" key="2">
    <source>
        <dbReference type="EMBL" id="NDL60537.1"/>
    </source>
</evidence>
<dbReference type="RefSeq" id="WP_162453238.1">
    <property type="nucleotide sequence ID" value="NZ_WLZY01000012.1"/>
</dbReference>
<dbReference type="Proteomes" id="UP000460435">
    <property type="component" value="Unassembled WGS sequence"/>
</dbReference>
<accession>A0A7K3MBY4</accession>
<evidence type="ECO:0000313" key="3">
    <source>
        <dbReference type="Proteomes" id="UP000460435"/>
    </source>
</evidence>